<feature type="coiled-coil region" evidence="9">
    <location>
        <begin position="65"/>
        <end position="102"/>
    </location>
</feature>
<dbReference type="RefSeq" id="WP_275421879.1">
    <property type="nucleotide sequence ID" value="NZ_CP106877.1"/>
</dbReference>
<organism evidence="10 11">
    <name type="scientific">Fervidibacillus halotolerans</name>
    <dbReference type="NCBI Taxonomy" id="2980027"/>
    <lineage>
        <taxon>Bacteria</taxon>
        <taxon>Bacillati</taxon>
        <taxon>Bacillota</taxon>
        <taxon>Bacilli</taxon>
        <taxon>Bacillales</taxon>
        <taxon>Bacillaceae</taxon>
        <taxon>Fervidibacillus</taxon>
    </lineage>
</organism>
<keyword evidence="2 7" id="KW-0132">Cell division</keyword>
<sequence length="117" mass="13607">MSNLARKLQRQDVYSPQIDKRVVKKRKKITKGEKFLYGLMVVVLCFLSVKIIATQASLYQVNKNIQLTQAQMDEQEKVLQDLQSQVNELKDYRRLAKEAEKLGLKMDENNIKSVHTP</sequence>
<keyword evidence="11" id="KW-1185">Reference proteome</keyword>
<feature type="transmembrane region" description="Helical" evidence="7">
    <location>
        <begin position="35"/>
        <end position="53"/>
    </location>
</feature>
<keyword evidence="4 7" id="KW-1133">Transmembrane helix</keyword>
<dbReference type="GO" id="GO:0032153">
    <property type="term" value="C:cell division site"/>
    <property type="evidence" value="ECO:0007669"/>
    <property type="project" value="UniProtKB-UniRule"/>
</dbReference>
<comment type="function">
    <text evidence="7">Essential cell division protein.</text>
</comment>
<keyword evidence="9" id="KW-0175">Coiled coil</keyword>
<evidence type="ECO:0000256" key="4">
    <source>
        <dbReference type="ARBA" id="ARBA00022989"/>
    </source>
</evidence>
<reference evidence="10" key="1">
    <citation type="submission" date="2022-09" db="EMBL/GenBank/DDBJ databases">
        <title>Complete Genomes of Fervidibacillus albus and Fervidibacillus halotolerans isolated from tidal flat sediments.</title>
        <authorList>
            <person name="Kwon K.K."/>
            <person name="Yang S.-H."/>
            <person name="Park M.J."/>
            <person name="Oh H.-M."/>
        </authorList>
    </citation>
    <scope>NUCLEOTIDE SEQUENCE</scope>
    <source>
        <strain evidence="10">MEBiC13594</strain>
    </source>
</reference>
<dbReference type="KEGG" id="fhl:OE105_06200"/>
<gene>
    <name evidence="7 10" type="primary">ftsL</name>
    <name evidence="10" type="ORF">OE105_06200</name>
</gene>
<evidence type="ECO:0000256" key="8">
    <source>
        <dbReference type="NCBIfam" id="TIGR02209"/>
    </source>
</evidence>
<dbReference type="GO" id="GO:0043093">
    <property type="term" value="P:FtsZ-dependent cytokinesis"/>
    <property type="evidence" value="ECO:0007669"/>
    <property type="project" value="UniProtKB-UniRule"/>
</dbReference>
<dbReference type="InterPro" id="IPR007060">
    <property type="entry name" value="FtsL/DivIC"/>
</dbReference>
<dbReference type="GO" id="GO:0005886">
    <property type="term" value="C:plasma membrane"/>
    <property type="evidence" value="ECO:0007669"/>
    <property type="project" value="UniProtKB-SubCell"/>
</dbReference>
<dbReference type="AlphaFoldDB" id="A0A9E8M3F2"/>
<dbReference type="Pfam" id="PF04977">
    <property type="entry name" value="DivIC"/>
    <property type="match status" value="1"/>
</dbReference>
<proteinExistence type="inferred from homology"/>
<evidence type="ECO:0000256" key="5">
    <source>
        <dbReference type="ARBA" id="ARBA00023136"/>
    </source>
</evidence>
<evidence type="ECO:0000256" key="7">
    <source>
        <dbReference type="HAMAP-Rule" id="MF_00910"/>
    </source>
</evidence>
<comment type="similarity">
    <text evidence="7">Belongs to the FtsL family.</text>
</comment>
<dbReference type="InterPro" id="IPR011922">
    <property type="entry name" value="Cell_div_FtsL"/>
</dbReference>
<keyword evidence="5 7" id="KW-0472">Membrane</keyword>
<evidence type="ECO:0000256" key="1">
    <source>
        <dbReference type="ARBA" id="ARBA00022475"/>
    </source>
</evidence>
<accession>A0A9E8M3F2</accession>
<evidence type="ECO:0000313" key="10">
    <source>
        <dbReference type="EMBL" id="WAA13689.1"/>
    </source>
</evidence>
<evidence type="ECO:0000256" key="3">
    <source>
        <dbReference type="ARBA" id="ARBA00022692"/>
    </source>
</evidence>
<dbReference type="NCBIfam" id="TIGR02209">
    <property type="entry name" value="ftsL_broad"/>
    <property type="match status" value="1"/>
</dbReference>
<evidence type="ECO:0000313" key="11">
    <source>
        <dbReference type="Proteomes" id="UP001164726"/>
    </source>
</evidence>
<evidence type="ECO:0000256" key="9">
    <source>
        <dbReference type="SAM" id="Coils"/>
    </source>
</evidence>
<name>A0A9E8M3F2_9BACI</name>
<dbReference type="HAMAP" id="MF_00910">
    <property type="entry name" value="FtsL"/>
    <property type="match status" value="1"/>
</dbReference>
<keyword evidence="3 7" id="KW-0812">Transmembrane</keyword>
<dbReference type="Proteomes" id="UP001164726">
    <property type="component" value="Chromosome"/>
</dbReference>
<protein>
    <recommendedName>
        <fullName evidence="7 8">Cell division protein FtsL</fullName>
    </recommendedName>
</protein>
<keyword evidence="1 7" id="KW-1003">Cell membrane</keyword>
<evidence type="ECO:0000256" key="2">
    <source>
        <dbReference type="ARBA" id="ARBA00022618"/>
    </source>
</evidence>
<keyword evidence="6 7" id="KW-0131">Cell cycle</keyword>
<comment type="subcellular location">
    <subcellularLocation>
        <location evidence="7">Cell membrane</location>
        <topology evidence="7">Single-pass type II membrane protein</topology>
    </subcellularLocation>
    <text evidence="7">Localizes to the division septum where it forms a ring structure.</text>
</comment>
<dbReference type="EMBL" id="CP106877">
    <property type="protein sequence ID" value="WAA13689.1"/>
    <property type="molecule type" value="Genomic_DNA"/>
</dbReference>
<evidence type="ECO:0000256" key="6">
    <source>
        <dbReference type="ARBA" id="ARBA00023306"/>
    </source>
</evidence>